<comment type="caution">
    <text evidence="2">The sequence shown here is derived from an EMBL/GenBank/DDBJ whole genome shotgun (WGS) entry which is preliminary data.</text>
</comment>
<dbReference type="Proteomes" id="UP000178735">
    <property type="component" value="Unassembled WGS sequence"/>
</dbReference>
<dbReference type="SMART" id="SM00567">
    <property type="entry name" value="EZ_HEAT"/>
    <property type="match status" value="5"/>
</dbReference>
<dbReference type="Pfam" id="PF13646">
    <property type="entry name" value="HEAT_2"/>
    <property type="match status" value="2"/>
</dbReference>
<evidence type="ECO:0000256" key="1">
    <source>
        <dbReference type="SAM" id="MobiDB-lite"/>
    </source>
</evidence>
<dbReference type="STRING" id="1817813.A2008_11080"/>
<dbReference type="AlphaFoldDB" id="A0A1F7WLF3"/>
<dbReference type="PANTHER" id="PTHR12697:SF38">
    <property type="entry name" value="PBS LYASE HEAT DOMAIN PROTEIN REPEAT-CONTAINING PROTEIN"/>
    <property type="match status" value="1"/>
</dbReference>
<dbReference type="InterPro" id="IPR004155">
    <property type="entry name" value="PBS_lyase_HEAT"/>
</dbReference>
<dbReference type="PANTHER" id="PTHR12697">
    <property type="entry name" value="PBS LYASE HEAT-LIKE PROTEIN"/>
    <property type="match status" value="1"/>
</dbReference>
<dbReference type="InterPro" id="IPR016024">
    <property type="entry name" value="ARM-type_fold"/>
</dbReference>
<feature type="compositionally biased region" description="Low complexity" evidence="1">
    <location>
        <begin position="38"/>
        <end position="49"/>
    </location>
</feature>
<gene>
    <name evidence="2" type="ORF">A2008_11080</name>
</gene>
<protein>
    <recommendedName>
        <fullName evidence="4">HEAT repeat domain-containing protein</fullName>
    </recommendedName>
</protein>
<proteinExistence type="predicted"/>
<name>A0A1F7WLF3_9BACT</name>
<dbReference type="SUPFAM" id="SSF48371">
    <property type="entry name" value="ARM repeat"/>
    <property type="match status" value="1"/>
</dbReference>
<dbReference type="GO" id="GO:0016491">
    <property type="term" value="F:oxidoreductase activity"/>
    <property type="evidence" value="ECO:0007669"/>
    <property type="project" value="TreeGrafter"/>
</dbReference>
<feature type="region of interest" description="Disordered" evidence="1">
    <location>
        <begin position="21"/>
        <end position="56"/>
    </location>
</feature>
<dbReference type="Gene3D" id="1.25.10.10">
    <property type="entry name" value="Leucine-rich Repeat Variant"/>
    <property type="match status" value="1"/>
</dbReference>
<dbReference type="InterPro" id="IPR011989">
    <property type="entry name" value="ARM-like"/>
</dbReference>
<sequence>MAEKVFKDGKLVVIKSGRTIDDIRGGKGRQNPPGETPQAGDQQADKAAGSGRTAKALRNNEPVTDDVKLQIEKLRQSASSEAVISLIQFFGHPKWMVRKLASEAIASLGEKAVPIVSQTVFLSQSLDEDSLYWSIRTFGMIGHQATTALITLLNSSNIPSQYKVFIIRAFETCKTKESINTLIGCFSDESWLIRREASNVLVKMGELVVPYLKAAFSAGSEDVRYWSVKVLGGILGRGAIEYFKKMLKSEKRDMRYFAAAALGEIEDEEALDALCDAFSDDSWLVRAQVSEILEKKGKSSLPILKKVLETGSSDAKFLSIKLMSKVMGKDAVAYISNIAQKADTELKFFTLSALTETMNESVIPLLIDALNDKIWLVRKHASSLLEKYGVAAAPSLLQILEKSKDDNMRYWALITLGSTGKSARAEIKKIFATIDKKEKITLIQALSHDAAVELMPELFECFSDAHWPVRNEAYRKLSEVPEYLVPSIFEFYSHSNPDIKYWTGQLINGFQGIISQSLLKCLGSSSSPGDLGDELKKDALQMLLSMTQPEVIINMIEHAIANDDSAMLEKLKAPEFFEGILSLYMNENFDGYNSQTKNFITGVLKSGCDSRAELISNHAENNPAAADRIMSVIAMSKNHILRELYARLSGKPFPAASDQPSASEPVQTDRPEMHHKKTQPAPSSEAAMEEKLNIFLSLDEKEKLNFISEAKPIRDEKMLKLLISQFRVAGEGDCRWVALLIIEWWSDQLDYINALKESTANPKLKYWLEKIARHINGVEFL</sequence>
<evidence type="ECO:0008006" key="4">
    <source>
        <dbReference type="Google" id="ProtNLM"/>
    </source>
</evidence>
<dbReference type="Gene3D" id="1.25.40.750">
    <property type="entry name" value="Domain of unknown function DUF5071"/>
    <property type="match status" value="2"/>
</dbReference>
<organism evidence="2 3">
    <name type="scientific">Candidatus Wallbacteria bacterium GWC2_49_35</name>
    <dbReference type="NCBI Taxonomy" id="1817813"/>
    <lineage>
        <taxon>Bacteria</taxon>
        <taxon>Candidatus Walliibacteriota</taxon>
    </lineage>
</organism>
<evidence type="ECO:0000313" key="2">
    <source>
        <dbReference type="EMBL" id="OGM02958.1"/>
    </source>
</evidence>
<reference evidence="2 3" key="1">
    <citation type="journal article" date="2016" name="Nat. Commun.">
        <title>Thousands of microbial genomes shed light on interconnected biogeochemical processes in an aquifer system.</title>
        <authorList>
            <person name="Anantharaman K."/>
            <person name="Brown C.T."/>
            <person name="Hug L.A."/>
            <person name="Sharon I."/>
            <person name="Castelle C.J."/>
            <person name="Probst A.J."/>
            <person name="Thomas B.C."/>
            <person name="Singh A."/>
            <person name="Wilkins M.J."/>
            <person name="Karaoz U."/>
            <person name="Brodie E.L."/>
            <person name="Williams K.H."/>
            <person name="Hubbard S.S."/>
            <person name="Banfield J.F."/>
        </authorList>
    </citation>
    <scope>NUCLEOTIDE SEQUENCE [LARGE SCALE GENOMIC DNA]</scope>
</reference>
<dbReference type="EMBL" id="MGFH01000193">
    <property type="protein sequence ID" value="OGM02958.1"/>
    <property type="molecule type" value="Genomic_DNA"/>
</dbReference>
<evidence type="ECO:0000313" key="3">
    <source>
        <dbReference type="Proteomes" id="UP000178735"/>
    </source>
</evidence>
<dbReference type="InterPro" id="IPR038692">
    <property type="entry name" value="Cthe_2751_sf"/>
</dbReference>
<accession>A0A1F7WLF3</accession>
<feature type="region of interest" description="Disordered" evidence="1">
    <location>
        <begin position="654"/>
        <end position="686"/>
    </location>
</feature>